<dbReference type="InterPro" id="IPR008979">
    <property type="entry name" value="Galactose-bd-like_sf"/>
</dbReference>
<name>M5S6K6_9BACT</name>
<organism evidence="1 2">
    <name type="scientific">Rhodopirellula maiorica SM1</name>
    <dbReference type="NCBI Taxonomy" id="1265738"/>
    <lineage>
        <taxon>Bacteria</taxon>
        <taxon>Pseudomonadati</taxon>
        <taxon>Planctomycetota</taxon>
        <taxon>Planctomycetia</taxon>
        <taxon>Pirellulales</taxon>
        <taxon>Pirellulaceae</taxon>
        <taxon>Novipirellula</taxon>
    </lineage>
</organism>
<protein>
    <recommendedName>
        <fullName evidence="3">F5/8 type C domain-containing protein</fullName>
    </recommendedName>
</protein>
<gene>
    <name evidence="1" type="ORF">RMSM_01280</name>
</gene>
<dbReference type="Proteomes" id="UP000011991">
    <property type="component" value="Unassembled WGS sequence"/>
</dbReference>
<evidence type="ECO:0000313" key="2">
    <source>
        <dbReference type="Proteomes" id="UP000011991"/>
    </source>
</evidence>
<accession>M5S6K6</accession>
<reference evidence="1 2" key="1">
    <citation type="journal article" date="2013" name="Mar. Genomics">
        <title>Expression of sulfatases in Rhodopirellula baltica and the diversity of sulfatases in the genus Rhodopirellula.</title>
        <authorList>
            <person name="Wegner C.E."/>
            <person name="Richter-Heitmann T."/>
            <person name="Klindworth A."/>
            <person name="Klockow C."/>
            <person name="Richter M."/>
            <person name="Achstetter T."/>
            <person name="Glockner F.O."/>
            <person name="Harder J."/>
        </authorList>
    </citation>
    <scope>NUCLEOTIDE SEQUENCE [LARGE SCALE GENOMIC DNA]</scope>
    <source>
        <strain evidence="1 2">SM1</strain>
    </source>
</reference>
<evidence type="ECO:0000313" key="1">
    <source>
        <dbReference type="EMBL" id="EMI21804.1"/>
    </source>
</evidence>
<dbReference type="SUPFAM" id="SSF49785">
    <property type="entry name" value="Galactose-binding domain-like"/>
    <property type="match status" value="1"/>
</dbReference>
<dbReference type="AlphaFoldDB" id="M5S6K6"/>
<sequence>MLAGPEYPVLNLTKFQYTNADLSGGGTKPSETTNGVVSNDSVWYPGGSGPHWLEVQLQTPYPVGSVQLYLG</sequence>
<keyword evidence="2" id="KW-1185">Reference proteome</keyword>
<comment type="caution">
    <text evidence="1">The sequence shown here is derived from an EMBL/GenBank/DDBJ whole genome shotgun (WGS) entry which is preliminary data.</text>
</comment>
<evidence type="ECO:0008006" key="3">
    <source>
        <dbReference type="Google" id="ProtNLM"/>
    </source>
</evidence>
<dbReference type="PATRIC" id="fig|1265738.3.peg.1270"/>
<dbReference type="EMBL" id="ANOG01000190">
    <property type="protein sequence ID" value="EMI21804.1"/>
    <property type="molecule type" value="Genomic_DNA"/>
</dbReference>
<proteinExistence type="predicted"/>